<gene>
    <name evidence="2" type="ORF">ACFS6H_07735</name>
</gene>
<protein>
    <recommendedName>
        <fullName evidence="4">Outer membrane protein beta-barrel domain-containing protein</fullName>
    </recommendedName>
</protein>
<evidence type="ECO:0000313" key="3">
    <source>
        <dbReference type="Proteomes" id="UP001597511"/>
    </source>
</evidence>
<feature type="chain" id="PRO_5046913034" description="Outer membrane protein beta-barrel domain-containing protein" evidence="1">
    <location>
        <begin position="23"/>
        <end position="291"/>
    </location>
</feature>
<accession>A0ABW6A2N6</accession>
<sequence>MRLCIAVILSIVLFSCSSPRYVNSPAAYNATFFKERGDFKVAASGSINPGRIVQDIDGADSDGERNYSTGLDGQVAYALTNNFMVTVGGLYRNETDRFDEDELSSGSTGSKVKYKRYMVDAGVGFYLPMGRSKRHYFNIIAGAGFGNSRHTDYGMPDSVPTRMTRNYKANVAKFYLQPAFNFSFSEQFRMSLSPKISGLTFSNIKTDYSSVEESTLNLDGVRGRTMMVFEPSIFFQVGFKNADWIKLDIGMNFSTPPFYLNVSDDGGPELYSRGFLLSLGTSFYPFAGRNK</sequence>
<name>A0ABW6A2N6_9BACT</name>
<organism evidence="2 3">
    <name type="scientific">Terrimonas rubra</name>
    <dbReference type="NCBI Taxonomy" id="1035890"/>
    <lineage>
        <taxon>Bacteria</taxon>
        <taxon>Pseudomonadati</taxon>
        <taxon>Bacteroidota</taxon>
        <taxon>Chitinophagia</taxon>
        <taxon>Chitinophagales</taxon>
        <taxon>Chitinophagaceae</taxon>
        <taxon>Terrimonas</taxon>
    </lineage>
</organism>
<keyword evidence="1" id="KW-0732">Signal</keyword>
<comment type="caution">
    <text evidence="2">The sequence shown here is derived from an EMBL/GenBank/DDBJ whole genome shotgun (WGS) entry which is preliminary data.</text>
</comment>
<proteinExistence type="predicted"/>
<dbReference type="Proteomes" id="UP001597511">
    <property type="component" value="Unassembled WGS sequence"/>
</dbReference>
<evidence type="ECO:0000256" key="1">
    <source>
        <dbReference type="SAM" id="SignalP"/>
    </source>
</evidence>
<dbReference type="RefSeq" id="WP_386096929.1">
    <property type="nucleotide sequence ID" value="NZ_JBHUOZ010000001.1"/>
</dbReference>
<evidence type="ECO:0000313" key="2">
    <source>
        <dbReference type="EMBL" id="MFD2919590.1"/>
    </source>
</evidence>
<feature type="signal peptide" evidence="1">
    <location>
        <begin position="1"/>
        <end position="22"/>
    </location>
</feature>
<dbReference type="EMBL" id="JBHUOZ010000001">
    <property type="protein sequence ID" value="MFD2919590.1"/>
    <property type="molecule type" value="Genomic_DNA"/>
</dbReference>
<dbReference type="PROSITE" id="PS51257">
    <property type="entry name" value="PROKAR_LIPOPROTEIN"/>
    <property type="match status" value="1"/>
</dbReference>
<reference evidence="3" key="1">
    <citation type="journal article" date="2019" name="Int. J. Syst. Evol. Microbiol.">
        <title>The Global Catalogue of Microorganisms (GCM) 10K type strain sequencing project: providing services to taxonomists for standard genome sequencing and annotation.</title>
        <authorList>
            <consortium name="The Broad Institute Genomics Platform"/>
            <consortium name="The Broad Institute Genome Sequencing Center for Infectious Disease"/>
            <person name="Wu L."/>
            <person name="Ma J."/>
        </authorList>
    </citation>
    <scope>NUCLEOTIDE SEQUENCE [LARGE SCALE GENOMIC DNA]</scope>
    <source>
        <strain evidence="3">KCTC 23299</strain>
    </source>
</reference>
<keyword evidence="3" id="KW-1185">Reference proteome</keyword>
<evidence type="ECO:0008006" key="4">
    <source>
        <dbReference type="Google" id="ProtNLM"/>
    </source>
</evidence>